<protein>
    <submittedName>
        <fullName evidence="2">Uncharacterized protein</fullName>
    </submittedName>
</protein>
<keyword evidence="1" id="KW-1133">Transmembrane helix</keyword>
<dbReference type="EMBL" id="KV441007">
    <property type="protein sequence ID" value="OAD65939.1"/>
    <property type="molecule type" value="Genomic_DNA"/>
</dbReference>
<dbReference type="AlphaFoldDB" id="A0A167JGR7"/>
<dbReference type="InParanoid" id="A0A167JGR7"/>
<evidence type="ECO:0000313" key="2">
    <source>
        <dbReference type="EMBL" id="OAD65939.1"/>
    </source>
</evidence>
<feature type="transmembrane region" description="Helical" evidence="1">
    <location>
        <begin position="6"/>
        <end position="25"/>
    </location>
</feature>
<dbReference type="GeneID" id="29003710"/>
<accession>A0A167JGR7</accession>
<proteinExistence type="predicted"/>
<feature type="transmembrane region" description="Helical" evidence="1">
    <location>
        <begin position="96"/>
        <end position="124"/>
    </location>
</feature>
<dbReference type="Proteomes" id="UP000077315">
    <property type="component" value="Unassembled WGS sequence"/>
</dbReference>
<name>A0A167JGR7_PHYB8</name>
<gene>
    <name evidence="2" type="ORF">PHYBLDRAFT_73222</name>
</gene>
<reference evidence="3" key="1">
    <citation type="submission" date="2015-06" db="EMBL/GenBank/DDBJ databases">
        <title>Expansion of signal transduction pathways in fungi by whole-genome duplication.</title>
        <authorList>
            <consortium name="DOE Joint Genome Institute"/>
            <person name="Corrochano L.M."/>
            <person name="Kuo A."/>
            <person name="Marcet-Houben M."/>
            <person name="Polaino S."/>
            <person name="Salamov A."/>
            <person name="Villalobos J.M."/>
            <person name="Alvarez M.I."/>
            <person name="Avalos J."/>
            <person name="Benito E.P."/>
            <person name="Benoit I."/>
            <person name="Burger G."/>
            <person name="Camino L.P."/>
            <person name="Canovas D."/>
            <person name="Cerda-Olmedo E."/>
            <person name="Cheng J.-F."/>
            <person name="Dominguez A."/>
            <person name="Elias M."/>
            <person name="Eslava A.P."/>
            <person name="Glaser F."/>
            <person name="Grimwood J."/>
            <person name="Gutierrez G."/>
            <person name="Heitman J."/>
            <person name="Henrissat B."/>
            <person name="Iturriaga E.A."/>
            <person name="Lang B.F."/>
            <person name="Lavin J.L."/>
            <person name="Lee S."/>
            <person name="Li W."/>
            <person name="Lindquist E."/>
            <person name="Lopez-Garcia S."/>
            <person name="Luque E.M."/>
            <person name="Marcos A.T."/>
            <person name="Martin J."/>
            <person name="McCluskey K."/>
            <person name="Medina H.R."/>
            <person name="Miralles-Duran A."/>
            <person name="Miyazaki A."/>
            <person name="Munoz-Torres E."/>
            <person name="Oguiza J.A."/>
            <person name="Ohm R."/>
            <person name="Olmedo M."/>
            <person name="Orejas M."/>
            <person name="Ortiz-Castellanos L."/>
            <person name="Pisabarro A.G."/>
            <person name="Rodriguez-Romero J."/>
            <person name="Ruiz-Herrera J."/>
            <person name="Ruiz-Vazquez R."/>
            <person name="Sanz C."/>
            <person name="Schackwitz W."/>
            <person name="Schmutz J."/>
            <person name="Shahriari M."/>
            <person name="Shelest E."/>
            <person name="Silva-Franco F."/>
            <person name="Soanes D."/>
            <person name="Syed K."/>
            <person name="Tagua V.G."/>
            <person name="Talbot N.J."/>
            <person name="Thon M."/>
            <person name="De vries R.P."/>
            <person name="Wiebenga A."/>
            <person name="Yadav J.S."/>
            <person name="Braun E.L."/>
            <person name="Baker S."/>
            <person name="Garre V."/>
            <person name="Horwitz B."/>
            <person name="Torres-Martinez S."/>
            <person name="Idnurm A."/>
            <person name="Herrera-Estrella A."/>
            <person name="Gabaldon T."/>
            <person name="Grigoriev I.V."/>
        </authorList>
    </citation>
    <scope>NUCLEOTIDE SEQUENCE [LARGE SCALE GENOMIC DNA]</scope>
    <source>
        <strain evidence="3">NRRL 1555(-)</strain>
    </source>
</reference>
<sequence length="227" mass="25324">MVFCIYVNVIICLYLSISVSVSVLFHYTLSVSLEDTIILFISDAFSSQCLFQLANVNERPFLKYSLHLKLSSHATVIDMTILALDKDYQDLQIQLFALVIFIVKVVILGAMSNIPDILLIFSLVSDVFNASSSKLHITGFFERNNICVTLLNSNSMKDDKESGPKYIIVSLDVLYNHFITLVDKKVVADLDSNSHQLLSCAFGKIVEGPVSDAIASQFPQWDLRNGS</sequence>
<keyword evidence="1" id="KW-0812">Transmembrane</keyword>
<keyword evidence="1" id="KW-0472">Membrane</keyword>
<evidence type="ECO:0000256" key="1">
    <source>
        <dbReference type="SAM" id="Phobius"/>
    </source>
</evidence>
<dbReference type="VEuPathDB" id="FungiDB:PHYBLDRAFT_73222"/>
<organism evidence="2 3">
    <name type="scientific">Phycomyces blakesleeanus (strain ATCC 8743b / DSM 1359 / FGSC 10004 / NBRC 33097 / NRRL 1555)</name>
    <dbReference type="NCBI Taxonomy" id="763407"/>
    <lineage>
        <taxon>Eukaryota</taxon>
        <taxon>Fungi</taxon>
        <taxon>Fungi incertae sedis</taxon>
        <taxon>Mucoromycota</taxon>
        <taxon>Mucoromycotina</taxon>
        <taxon>Mucoromycetes</taxon>
        <taxon>Mucorales</taxon>
        <taxon>Phycomycetaceae</taxon>
        <taxon>Phycomyces</taxon>
    </lineage>
</organism>
<dbReference type="RefSeq" id="XP_018283979.1">
    <property type="nucleotide sequence ID" value="XM_018442804.1"/>
</dbReference>
<evidence type="ECO:0000313" key="3">
    <source>
        <dbReference type="Proteomes" id="UP000077315"/>
    </source>
</evidence>
<keyword evidence="3" id="KW-1185">Reference proteome</keyword>